<feature type="transmembrane region" description="Helical" evidence="6">
    <location>
        <begin position="196"/>
        <end position="217"/>
    </location>
</feature>
<comment type="caution">
    <text evidence="7">The sequence shown here is derived from an EMBL/GenBank/DDBJ whole genome shotgun (WGS) entry which is preliminary data.</text>
</comment>
<feature type="transmembrane region" description="Helical" evidence="6">
    <location>
        <begin position="439"/>
        <end position="458"/>
    </location>
</feature>
<feature type="transmembrane region" description="Helical" evidence="6">
    <location>
        <begin position="470"/>
        <end position="503"/>
    </location>
</feature>
<organism evidence="7 8">
    <name type="scientific">Triparma retinervis</name>
    <dbReference type="NCBI Taxonomy" id="2557542"/>
    <lineage>
        <taxon>Eukaryota</taxon>
        <taxon>Sar</taxon>
        <taxon>Stramenopiles</taxon>
        <taxon>Ochrophyta</taxon>
        <taxon>Bolidophyceae</taxon>
        <taxon>Parmales</taxon>
        <taxon>Triparmaceae</taxon>
        <taxon>Triparma</taxon>
    </lineage>
</organism>
<dbReference type="GO" id="GO:0005886">
    <property type="term" value="C:plasma membrane"/>
    <property type="evidence" value="ECO:0007669"/>
    <property type="project" value="UniProtKB-SubCell"/>
</dbReference>
<evidence type="ECO:0000256" key="5">
    <source>
        <dbReference type="ARBA" id="ARBA00023136"/>
    </source>
</evidence>
<keyword evidence="3 6" id="KW-0812">Transmembrane</keyword>
<dbReference type="PANTHER" id="PTHR12385">
    <property type="entry name" value="CHOLINE TRANSPORTER-LIKE (SLC FAMILY 44)"/>
    <property type="match status" value="1"/>
</dbReference>
<evidence type="ECO:0000256" key="1">
    <source>
        <dbReference type="ARBA" id="ARBA00004141"/>
    </source>
</evidence>
<comment type="function">
    <text evidence="6">Choline transporter.</text>
</comment>
<accession>A0A9W6Z511</accession>
<evidence type="ECO:0000256" key="3">
    <source>
        <dbReference type="ARBA" id="ARBA00022692"/>
    </source>
</evidence>
<feature type="transmembrane region" description="Helical" evidence="6">
    <location>
        <begin position="337"/>
        <end position="359"/>
    </location>
</feature>
<name>A0A9W6Z511_9STRA</name>
<protein>
    <recommendedName>
        <fullName evidence="6">Choline transporter-like protein</fullName>
    </recommendedName>
</protein>
<evidence type="ECO:0000256" key="4">
    <source>
        <dbReference type="ARBA" id="ARBA00022989"/>
    </source>
</evidence>
<evidence type="ECO:0000256" key="2">
    <source>
        <dbReference type="ARBA" id="ARBA00007168"/>
    </source>
</evidence>
<sequence>MHGVPGGLAQATPVNQHGMQKPSLLNTGDFSNGGSDIKAAAKWNDVPFLVLFWAHFALIAGIGFTSGIAEIKGTVEDTAELDHKVLVESTTSGVGGDVIGGIVVCVVVGIVFSLLYVKLAISMGESLIHVGTKFQIGLFFAFAIIFLMSGSTIGGILCFVFMAITMCWYRAVQSRIPFAGANLSVACSSIKNFPTIFIVNFACLIASFVWMMVWSLAMIGILKPSQTVGVVTNNGTFDSQMCADFPYDGGTTAQCTTETGCCYCDAASMNSGDTATGWKQDSCVPMATMDQLTYFGMLISFYWGSTVVANVMHCVVAGTVATWWFKKDAGSTPVFDSFYRAMTTSFGSICLGSLLVAILKAIRQMLREAEKNKNAQALLCVIQCLLGCVESLLELFNRYAFCYVAIYGYDFKTAGRSVFDLFKKLGWTTIINDDLIETALSFGCIATGCLTALIGWGYGHAVGVDTEYLLFLFIGGFISGFSMTQVTLNVISSAVATVFVCFAENPASLGQIHPQESSRLIGAWRQFHGDLCSFV</sequence>
<comment type="similarity">
    <text evidence="2 6">Belongs to the CTL (choline transporter-like) family.</text>
</comment>
<keyword evidence="8" id="KW-1185">Reference proteome</keyword>
<dbReference type="OrthoDB" id="44736at2759"/>
<dbReference type="EMBL" id="BRXZ01003109">
    <property type="protein sequence ID" value="GMH47414.1"/>
    <property type="molecule type" value="Genomic_DNA"/>
</dbReference>
<reference evidence="7" key="1">
    <citation type="submission" date="2022-07" db="EMBL/GenBank/DDBJ databases">
        <title>Genome analysis of Parmales, a sister group of diatoms, reveals the evolutionary specialization of diatoms from phago-mixotrophs to photoautotrophs.</title>
        <authorList>
            <person name="Ban H."/>
            <person name="Sato S."/>
            <person name="Yoshikawa S."/>
            <person name="Kazumasa Y."/>
            <person name="Nakamura Y."/>
            <person name="Ichinomiya M."/>
            <person name="Saitoh K."/>
            <person name="Sato N."/>
            <person name="Blanc-Mathieu R."/>
            <person name="Endo H."/>
            <person name="Kuwata A."/>
            <person name="Ogata H."/>
        </authorList>
    </citation>
    <scope>NUCLEOTIDE SEQUENCE</scope>
</reference>
<dbReference type="Proteomes" id="UP001165082">
    <property type="component" value="Unassembled WGS sequence"/>
</dbReference>
<dbReference type="Pfam" id="PF04515">
    <property type="entry name" value="Choline_transpo"/>
    <property type="match status" value="1"/>
</dbReference>
<evidence type="ECO:0000313" key="7">
    <source>
        <dbReference type="EMBL" id="GMH47414.1"/>
    </source>
</evidence>
<feature type="transmembrane region" description="Helical" evidence="6">
    <location>
        <begin position="301"/>
        <end position="325"/>
    </location>
</feature>
<proteinExistence type="inferred from homology"/>
<keyword evidence="5 6" id="KW-0472">Membrane</keyword>
<evidence type="ECO:0000256" key="6">
    <source>
        <dbReference type="RuleBase" id="RU368066"/>
    </source>
</evidence>
<feature type="transmembrane region" description="Helical" evidence="6">
    <location>
        <begin position="138"/>
        <end position="164"/>
    </location>
</feature>
<dbReference type="InterPro" id="IPR007603">
    <property type="entry name" value="Choline_transptr-like"/>
</dbReference>
<dbReference type="PANTHER" id="PTHR12385:SF4">
    <property type="entry name" value="PROTEIN PNS1"/>
    <property type="match status" value="1"/>
</dbReference>
<evidence type="ECO:0000313" key="8">
    <source>
        <dbReference type="Proteomes" id="UP001165082"/>
    </source>
</evidence>
<dbReference type="AlphaFoldDB" id="A0A9W6Z511"/>
<dbReference type="GO" id="GO:0022857">
    <property type="term" value="F:transmembrane transporter activity"/>
    <property type="evidence" value="ECO:0007669"/>
    <property type="project" value="UniProtKB-UniRule"/>
</dbReference>
<feature type="transmembrane region" description="Helical" evidence="6">
    <location>
        <begin position="48"/>
        <end position="69"/>
    </location>
</feature>
<comment type="subcellular location">
    <subcellularLocation>
        <location evidence="6">Cell membrane</location>
        <topology evidence="6">Multi-pass membrane protein</topology>
    </subcellularLocation>
    <subcellularLocation>
        <location evidence="1">Membrane</location>
        <topology evidence="1">Multi-pass membrane protein</topology>
    </subcellularLocation>
</comment>
<feature type="transmembrane region" description="Helical" evidence="6">
    <location>
        <begin position="98"/>
        <end position="117"/>
    </location>
</feature>
<keyword evidence="4 6" id="KW-1133">Transmembrane helix</keyword>
<gene>
    <name evidence="7" type="ORF">TrRE_jg5925</name>
</gene>